<feature type="compositionally biased region" description="Basic and acidic residues" evidence="4">
    <location>
        <begin position="54"/>
        <end position="64"/>
    </location>
</feature>
<feature type="region of interest" description="Disordered" evidence="4">
    <location>
        <begin position="1"/>
        <end position="128"/>
    </location>
</feature>
<dbReference type="RefSeq" id="XP_067918300.1">
    <property type="nucleotide sequence ID" value="XM_068069727.1"/>
</dbReference>
<feature type="compositionally biased region" description="Basic and acidic residues" evidence="4">
    <location>
        <begin position="462"/>
        <end position="475"/>
    </location>
</feature>
<dbReference type="SUPFAM" id="SSF50978">
    <property type="entry name" value="WD40 repeat-like"/>
    <property type="match status" value="1"/>
</dbReference>
<dbReference type="InterPro" id="IPR036322">
    <property type="entry name" value="WD40_repeat_dom_sf"/>
</dbReference>
<keyword evidence="1" id="KW-0853">WD repeat</keyword>
<sequence>MRSMHSVKPLVSSDGSALVRSHSKPQDTLPDCSLPPEGTAEPSQRIGPDSSPLCRRDVKVHQETEGQIGPFSQEPAAATDAPSTRSAEAFNPDQGATAVRPEYIGEEDNASPSSGSLAHQDKNGSQNAFSRREICNIVSDSHLRQQVNMGLHTSVPSGSERLACQHVDAPNVVRGLSSPLKGEQATAASEPVYLRSYSFNQDNSCFVCATTAGFRVFTCAPLFEFARRELPSWGEGAYEVAGMLFRTNVFALVSQGDSKKVKLWDDQKNRFIGELRSRQAVKNVCLGREILAMVTEYTIYTYQSEQMRPFSIIHTGANPRGLCIVAAGRGREQWILACPAVAAGAVRIQTSEGERSSHVFQAHQSPLAALSFSSEGTWIATASETGTVIRIFSTSDGQLLHELRRGTHSYAISCIALRADGLFLAVASSSPTVHVFKLDHREAPAQPQRPRGGTRPATEEAAETRSSLKQERSGESCKSQSPLEVFSDNGNSPGRQSTTPPPSEDAYRPVSSGVPLQQALSVGKELTSVVYDASKEMVHDAIKGVLPRYFSAVRSFAQFHVPTDQQSIDVRAPGARIAGPLCAFAGERSNHLYLLHPNGVFYEFRFDPNYGDECTLLTATTWFAPRPDFQIQSHFGSASLPSELEGGHAGDDWQIVM</sequence>
<keyword evidence="2" id="KW-0677">Repeat</keyword>
<gene>
    <name evidence="5" type="ORF">CSUI_009614</name>
</gene>
<accession>A0A2C6KJK3</accession>
<reference evidence="5 6" key="1">
    <citation type="journal article" date="2017" name="Int. J. Parasitol.">
        <title>The genome of the protozoan parasite Cystoisospora suis and a reverse vaccinology approach to identify vaccine candidates.</title>
        <authorList>
            <person name="Palmieri N."/>
            <person name="Shrestha A."/>
            <person name="Ruttkowski B."/>
            <person name="Beck T."/>
            <person name="Vogl C."/>
            <person name="Tomley F."/>
            <person name="Blake D.P."/>
            <person name="Joachim A."/>
        </authorList>
    </citation>
    <scope>NUCLEOTIDE SEQUENCE [LARGE SCALE GENOMIC DNA]</scope>
    <source>
        <strain evidence="5 6">Wien I</strain>
    </source>
</reference>
<feature type="compositionally biased region" description="Polar residues" evidence="4">
    <location>
        <begin position="476"/>
        <end position="498"/>
    </location>
</feature>
<dbReference type="SMART" id="SM00320">
    <property type="entry name" value="WD40"/>
    <property type="match status" value="2"/>
</dbReference>
<dbReference type="GO" id="GO:0005737">
    <property type="term" value="C:cytoplasm"/>
    <property type="evidence" value="ECO:0007669"/>
    <property type="project" value="UniProtKB-ARBA"/>
</dbReference>
<comment type="caution">
    <text evidence="5">The sequence shown here is derived from an EMBL/GenBank/DDBJ whole genome shotgun (WGS) entry which is preliminary data.</text>
</comment>
<feature type="compositionally biased region" description="Polar residues" evidence="4">
    <location>
        <begin position="110"/>
        <end position="128"/>
    </location>
</feature>
<evidence type="ECO:0000313" key="5">
    <source>
        <dbReference type="EMBL" id="PHJ16573.1"/>
    </source>
</evidence>
<dbReference type="VEuPathDB" id="ToxoDB:CSUI_009614"/>
<dbReference type="EMBL" id="MIGC01005805">
    <property type="protein sequence ID" value="PHJ16573.1"/>
    <property type="molecule type" value="Genomic_DNA"/>
</dbReference>
<dbReference type="GeneID" id="94432938"/>
<comment type="similarity">
    <text evidence="3">Belongs to the WD repeat PROPPIN family.</text>
</comment>
<dbReference type="OrthoDB" id="1667587at2759"/>
<evidence type="ECO:0000256" key="2">
    <source>
        <dbReference type="ARBA" id="ARBA00022737"/>
    </source>
</evidence>
<dbReference type="PANTHER" id="PTHR11227">
    <property type="entry name" value="WD-REPEAT PROTEIN INTERACTING WITH PHOSPHOINOSIDES WIPI -RELATED"/>
    <property type="match status" value="1"/>
</dbReference>
<name>A0A2C6KJK3_9APIC</name>
<keyword evidence="6" id="KW-1185">Reference proteome</keyword>
<dbReference type="AlphaFoldDB" id="A0A2C6KJK3"/>
<evidence type="ECO:0000256" key="4">
    <source>
        <dbReference type="SAM" id="MobiDB-lite"/>
    </source>
</evidence>
<feature type="region of interest" description="Disordered" evidence="4">
    <location>
        <begin position="440"/>
        <end position="510"/>
    </location>
</feature>
<dbReference type="Pfam" id="PF21032">
    <property type="entry name" value="PROPPIN"/>
    <property type="match status" value="1"/>
</dbReference>
<dbReference type="InterPro" id="IPR015943">
    <property type="entry name" value="WD40/YVTN_repeat-like_dom_sf"/>
</dbReference>
<evidence type="ECO:0000313" key="6">
    <source>
        <dbReference type="Proteomes" id="UP000221165"/>
    </source>
</evidence>
<dbReference type="Proteomes" id="UP000221165">
    <property type="component" value="Unassembled WGS sequence"/>
</dbReference>
<dbReference type="Gene3D" id="2.130.10.10">
    <property type="entry name" value="YVTN repeat-like/Quinoprotein amine dehydrogenase"/>
    <property type="match status" value="1"/>
</dbReference>
<dbReference type="InterPro" id="IPR048720">
    <property type="entry name" value="PROPPIN"/>
</dbReference>
<dbReference type="InterPro" id="IPR001680">
    <property type="entry name" value="WD40_rpt"/>
</dbReference>
<proteinExistence type="inferred from homology"/>
<evidence type="ECO:0000256" key="1">
    <source>
        <dbReference type="ARBA" id="ARBA00022574"/>
    </source>
</evidence>
<protein>
    <submittedName>
        <fullName evidence="5">Wd g-beta repeat-containing protein</fullName>
    </submittedName>
</protein>
<organism evidence="5 6">
    <name type="scientific">Cystoisospora suis</name>
    <dbReference type="NCBI Taxonomy" id="483139"/>
    <lineage>
        <taxon>Eukaryota</taxon>
        <taxon>Sar</taxon>
        <taxon>Alveolata</taxon>
        <taxon>Apicomplexa</taxon>
        <taxon>Conoidasida</taxon>
        <taxon>Coccidia</taxon>
        <taxon>Eucoccidiorida</taxon>
        <taxon>Eimeriorina</taxon>
        <taxon>Sarcocystidae</taxon>
        <taxon>Cystoisospora</taxon>
    </lineage>
</organism>
<evidence type="ECO:0000256" key="3">
    <source>
        <dbReference type="ARBA" id="ARBA00025740"/>
    </source>
</evidence>